<name>A0A832TDV9_9CREN</name>
<evidence type="ECO:0000313" key="2">
    <source>
        <dbReference type="Proteomes" id="UP000646844"/>
    </source>
</evidence>
<comment type="caution">
    <text evidence="1">The sequence shown here is derived from an EMBL/GenBank/DDBJ whole genome shotgun (WGS) entry which is preliminary data.</text>
</comment>
<sequence>MRFLTPLSYSALMRKLSLEEYLNEYLPKLNDEETYLFYLISRDREAKRQGLRIDKVLYRIWDVEPLKAVKILSAIRDNVEFEVKGIKIRKEWIKIMHVLNPVNISKASKEAVVRFLQECEKKPDISKILFSELPRHIDFKIFMVDIDSKDRKIIEQMKGLKPRLVLTTRRGFHIHFWREDLEDPHVLFALKDVEIKTRDSIEYVPINQGVFTPEAYEITDVEEIYSLLD</sequence>
<reference evidence="1" key="1">
    <citation type="journal article" date="2020" name="bioRxiv">
        <title>A rank-normalized archaeal taxonomy based on genome phylogeny resolves widespread incomplete and uneven classifications.</title>
        <authorList>
            <person name="Rinke C."/>
            <person name="Chuvochina M."/>
            <person name="Mussig A.J."/>
            <person name="Chaumeil P.-A."/>
            <person name="Waite D.W."/>
            <person name="Whitman W.B."/>
            <person name="Parks D.H."/>
            <person name="Hugenholtz P."/>
        </authorList>
    </citation>
    <scope>NUCLEOTIDE SEQUENCE</scope>
    <source>
        <strain evidence="1">UBA8838</strain>
    </source>
</reference>
<organism evidence="1 2">
    <name type="scientific">Sulfurisphaera tokodaii</name>
    <dbReference type="NCBI Taxonomy" id="111955"/>
    <lineage>
        <taxon>Archaea</taxon>
        <taxon>Thermoproteota</taxon>
        <taxon>Thermoprotei</taxon>
        <taxon>Sulfolobales</taxon>
        <taxon>Sulfolobaceae</taxon>
        <taxon>Sulfurisphaera</taxon>
    </lineage>
</organism>
<dbReference type="AlphaFoldDB" id="A0A832TDV9"/>
<proteinExistence type="predicted"/>
<dbReference type="Proteomes" id="UP000646844">
    <property type="component" value="Unassembled WGS sequence"/>
</dbReference>
<dbReference type="EMBL" id="DUJO01000034">
    <property type="protein sequence ID" value="HII74222.1"/>
    <property type="molecule type" value="Genomic_DNA"/>
</dbReference>
<accession>A0A832TDV9</accession>
<evidence type="ECO:0000313" key="1">
    <source>
        <dbReference type="EMBL" id="HII74222.1"/>
    </source>
</evidence>
<gene>
    <name evidence="1" type="ORF">HA332_07585</name>
</gene>
<protein>
    <submittedName>
        <fullName evidence="1">Uncharacterized protein</fullName>
    </submittedName>
</protein>